<proteinExistence type="predicted"/>
<gene>
    <name evidence="1" type="ORF">DPMN_009678</name>
</gene>
<protein>
    <submittedName>
        <fullName evidence="1">Uncharacterized protein</fullName>
    </submittedName>
</protein>
<name>A0A9D4N0L5_DREPO</name>
<reference evidence="1" key="2">
    <citation type="submission" date="2020-11" db="EMBL/GenBank/DDBJ databases">
        <authorList>
            <person name="McCartney M.A."/>
            <person name="Auch B."/>
            <person name="Kono T."/>
            <person name="Mallez S."/>
            <person name="Becker A."/>
            <person name="Gohl D.M."/>
            <person name="Silverstein K.A.T."/>
            <person name="Koren S."/>
            <person name="Bechman K.B."/>
            <person name="Herman A."/>
            <person name="Abrahante J.E."/>
            <person name="Garbe J."/>
        </authorList>
    </citation>
    <scope>NUCLEOTIDE SEQUENCE</scope>
    <source>
        <strain evidence="1">Duluth1</strain>
        <tissue evidence="1">Whole animal</tissue>
    </source>
</reference>
<dbReference type="Proteomes" id="UP000828390">
    <property type="component" value="Unassembled WGS sequence"/>
</dbReference>
<evidence type="ECO:0000313" key="2">
    <source>
        <dbReference type="Proteomes" id="UP000828390"/>
    </source>
</evidence>
<accession>A0A9D4N0L5</accession>
<organism evidence="1 2">
    <name type="scientific">Dreissena polymorpha</name>
    <name type="common">Zebra mussel</name>
    <name type="synonym">Mytilus polymorpha</name>
    <dbReference type="NCBI Taxonomy" id="45954"/>
    <lineage>
        <taxon>Eukaryota</taxon>
        <taxon>Metazoa</taxon>
        <taxon>Spiralia</taxon>
        <taxon>Lophotrochozoa</taxon>
        <taxon>Mollusca</taxon>
        <taxon>Bivalvia</taxon>
        <taxon>Autobranchia</taxon>
        <taxon>Heteroconchia</taxon>
        <taxon>Euheterodonta</taxon>
        <taxon>Imparidentia</taxon>
        <taxon>Neoheterodontei</taxon>
        <taxon>Myida</taxon>
        <taxon>Dreissenoidea</taxon>
        <taxon>Dreissenidae</taxon>
        <taxon>Dreissena</taxon>
    </lineage>
</organism>
<comment type="caution">
    <text evidence="1">The sequence shown here is derived from an EMBL/GenBank/DDBJ whole genome shotgun (WGS) entry which is preliminary data.</text>
</comment>
<evidence type="ECO:0000313" key="1">
    <source>
        <dbReference type="EMBL" id="KAH3885683.1"/>
    </source>
</evidence>
<reference evidence="1" key="1">
    <citation type="journal article" date="2019" name="bioRxiv">
        <title>The Genome of the Zebra Mussel, Dreissena polymorpha: A Resource for Invasive Species Research.</title>
        <authorList>
            <person name="McCartney M.A."/>
            <person name="Auch B."/>
            <person name="Kono T."/>
            <person name="Mallez S."/>
            <person name="Zhang Y."/>
            <person name="Obille A."/>
            <person name="Becker A."/>
            <person name="Abrahante J.E."/>
            <person name="Garbe J."/>
            <person name="Badalamenti J.P."/>
            <person name="Herman A."/>
            <person name="Mangelson H."/>
            <person name="Liachko I."/>
            <person name="Sullivan S."/>
            <person name="Sone E.D."/>
            <person name="Koren S."/>
            <person name="Silverstein K.A.T."/>
            <person name="Beckman K.B."/>
            <person name="Gohl D.M."/>
        </authorList>
    </citation>
    <scope>NUCLEOTIDE SEQUENCE</scope>
    <source>
        <strain evidence="1">Duluth1</strain>
        <tissue evidence="1">Whole animal</tissue>
    </source>
</reference>
<keyword evidence="2" id="KW-1185">Reference proteome</keyword>
<dbReference type="AlphaFoldDB" id="A0A9D4N0L5"/>
<dbReference type="EMBL" id="JAIWYP010000001">
    <property type="protein sequence ID" value="KAH3885683.1"/>
    <property type="molecule type" value="Genomic_DNA"/>
</dbReference>
<sequence length="65" mass="7365">MSRVHASSILLNRKCSPYTGLVFPVEPADLSDQLCPRFSERCVDWCPADVCGRQRLLWGIRADTQ</sequence>